<gene>
    <name evidence="3" type="ORF">Cvel_13644</name>
</gene>
<dbReference type="GO" id="GO:0003676">
    <property type="term" value="F:nucleic acid binding"/>
    <property type="evidence" value="ECO:0007669"/>
    <property type="project" value="InterPro"/>
</dbReference>
<sequence length="755" mass="85336">MMEDPFSDCDVEEERSPSAGGRAPARFSSSFGPARFFPGVPRRAVRQVEQCLLPPASANDGCRDTAVLPPAGSAGQHLQEGHLEMLSQQRGVEQGGEIGGVQGAAGPRPASSQQEDGDSLSEGRAPSEPTSGVWVIDGEVVRFAQDERKEEKEEENEEKKEEKEESIEEMKERMNELKEKIARAIREKERQRKPCPRVIPVDPEVVEKMLGHVNPRKGHIDATPEEVLAGSHEGGKKEEFGRFLECDVFKYNVKVPKGRKKMKCRWVLTWKMKEGKRVAKARLVVKGFQDDRKELKTFSGTAEWWTVLLVLSFAATKGWSCAKSDVRTAFLTAPISDEVYVELPTDLPSGLPEFVKPGMAVRLNRAMYGLADAPRLFSDSFRKIVSELGWKEETESIFLLHDSQTKEVKAVMVRHVDDILIFAADPLSHFSPIQSRLKMDEPEELQKDEVMTYIGMQLRKTEKGFEISQEDYLKSVQIDETKLKGGKLDQRVTERPEEEEIDEKYVPLMQKIMGVAGWVARTSPSIAFLFGELSRWSQKPSAEKVEAALRLLCYAQSIERPLCFTGVSDPKIVVYHDGSYSLQRCEGRSGYEVYLVDKKVQVGQHDETNLFAWRSARVKRKLNSSTSSELVAGNEAVKKAFAWKRMAEALWQRKIEIEFVTDSGPLMEQLESGQTKSEPALEGLLKYVRQELRALRARVFWCQTDKMKADRQTKLKLERVKGDAPVSPETKKESKKEGARRQKIDFSKRAVMRGC</sequence>
<accession>A0A0G4IE68</accession>
<dbReference type="InterPro" id="IPR043502">
    <property type="entry name" value="DNA/RNA_pol_sf"/>
</dbReference>
<evidence type="ECO:0000256" key="1">
    <source>
        <dbReference type="SAM" id="MobiDB-lite"/>
    </source>
</evidence>
<dbReference type="SUPFAM" id="SSF56672">
    <property type="entry name" value="DNA/RNA polymerases"/>
    <property type="match status" value="1"/>
</dbReference>
<feature type="domain" description="Reverse transcriptase Ty1/copia-type" evidence="2">
    <location>
        <begin position="253"/>
        <end position="476"/>
    </location>
</feature>
<reference evidence="3" key="1">
    <citation type="submission" date="2014-11" db="EMBL/GenBank/DDBJ databases">
        <authorList>
            <person name="Otto D Thomas"/>
            <person name="Naeem Raeece"/>
        </authorList>
    </citation>
    <scope>NUCLEOTIDE SEQUENCE</scope>
</reference>
<evidence type="ECO:0000259" key="2">
    <source>
        <dbReference type="Pfam" id="PF07727"/>
    </source>
</evidence>
<evidence type="ECO:0000313" key="3">
    <source>
        <dbReference type="EMBL" id="CEM55567.1"/>
    </source>
</evidence>
<dbReference type="VEuPathDB" id="CryptoDB:Cvel_13644"/>
<organism evidence="3">
    <name type="scientific">Chromera velia CCMP2878</name>
    <dbReference type="NCBI Taxonomy" id="1169474"/>
    <lineage>
        <taxon>Eukaryota</taxon>
        <taxon>Sar</taxon>
        <taxon>Alveolata</taxon>
        <taxon>Colpodellida</taxon>
        <taxon>Chromeraceae</taxon>
        <taxon>Chromera</taxon>
    </lineage>
</organism>
<feature type="region of interest" description="Disordered" evidence="1">
    <location>
        <begin position="55"/>
        <end position="133"/>
    </location>
</feature>
<name>A0A0G4IE68_9ALVE</name>
<dbReference type="AlphaFoldDB" id="A0A0G4IE68"/>
<dbReference type="InterPro" id="IPR036397">
    <property type="entry name" value="RNaseH_sf"/>
</dbReference>
<dbReference type="Pfam" id="PF07727">
    <property type="entry name" value="RVT_2"/>
    <property type="match status" value="1"/>
</dbReference>
<dbReference type="Gene3D" id="3.30.420.10">
    <property type="entry name" value="Ribonuclease H-like superfamily/Ribonuclease H"/>
    <property type="match status" value="1"/>
</dbReference>
<feature type="compositionally biased region" description="Basic and acidic residues" evidence="1">
    <location>
        <begin position="729"/>
        <end position="743"/>
    </location>
</feature>
<protein>
    <recommendedName>
        <fullName evidence="2">Reverse transcriptase Ty1/copia-type domain-containing protein</fullName>
    </recommendedName>
</protein>
<feature type="region of interest" description="Disordered" evidence="1">
    <location>
        <begin position="1"/>
        <end position="34"/>
    </location>
</feature>
<feature type="compositionally biased region" description="Gly residues" evidence="1">
    <location>
        <begin position="93"/>
        <end position="103"/>
    </location>
</feature>
<dbReference type="PhylomeDB" id="A0A0G4IE68"/>
<proteinExistence type="predicted"/>
<dbReference type="InterPro" id="IPR013103">
    <property type="entry name" value="RVT_2"/>
</dbReference>
<dbReference type="EMBL" id="CDMZ01005888">
    <property type="protein sequence ID" value="CEM55567.1"/>
    <property type="molecule type" value="Genomic_DNA"/>
</dbReference>
<feature type="region of interest" description="Disordered" evidence="1">
    <location>
        <begin position="146"/>
        <end position="168"/>
    </location>
</feature>
<feature type="region of interest" description="Disordered" evidence="1">
    <location>
        <begin position="718"/>
        <end position="743"/>
    </location>
</feature>
<feature type="compositionally biased region" description="Acidic residues" evidence="1">
    <location>
        <begin position="1"/>
        <end position="13"/>
    </location>
</feature>